<dbReference type="Proteomes" id="UP001149400">
    <property type="component" value="Unassembled WGS sequence"/>
</dbReference>
<reference evidence="1" key="1">
    <citation type="submission" date="2021-12" db="EMBL/GenBank/DDBJ databases">
        <title>Enterovibrio ZSDZ35 sp. nov. and Enterovibrio ZSDZ42 sp. nov., isolated from coastal seawater in Qingdao.</title>
        <authorList>
            <person name="Zhang P."/>
        </authorList>
    </citation>
    <scope>NUCLEOTIDE SEQUENCE</scope>
    <source>
        <strain evidence="1">ZSDZ42</strain>
    </source>
</reference>
<accession>A0ABT5R5X5</accession>
<comment type="caution">
    <text evidence="1">The sequence shown here is derived from an EMBL/GenBank/DDBJ whole genome shotgun (WGS) entry which is preliminary data.</text>
</comment>
<dbReference type="RefSeq" id="WP_274165968.1">
    <property type="nucleotide sequence ID" value="NZ_JAJUBC010000025.1"/>
</dbReference>
<proteinExistence type="predicted"/>
<sequence>MKFLHVVRGDFSGEKFELKKNMLQSGFYNIKLIPIPEIVSFTKLDSESTEKTLYVEIMLFNGRGFVASMVPKTYKACYEAFERMGNNPSEVLVPIIRKSKSNIIYTAIGSIFILSILGGGQPKRELLLSEKAMLCKAYIGQLFSKPINIIDNYKNQDGLVYVRYIRPSDYTAWSYVCDVSSGNMLWAAWQVDTQEWGRWRFEDEVKLNYNKEGNKVNFKMVDTGKLVEVKL</sequence>
<keyword evidence="2" id="KW-1185">Reference proteome</keyword>
<dbReference type="EMBL" id="JAJUBC010000025">
    <property type="protein sequence ID" value="MDD1795161.1"/>
    <property type="molecule type" value="Genomic_DNA"/>
</dbReference>
<organism evidence="1 2">
    <name type="scientific">Enterovibrio gelatinilyticus</name>
    <dbReference type="NCBI Taxonomy" id="2899819"/>
    <lineage>
        <taxon>Bacteria</taxon>
        <taxon>Pseudomonadati</taxon>
        <taxon>Pseudomonadota</taxon>
        <taxon>Gammaproteobacteria</taxon>
        <taxon>Vibrionales</taxon>
        <taxon>Vibrionaceae</taxon>
        <taxon>Enterovibrio</taxon>
    </lineage>
</organism>
<protein>
    <submittedName>
        <fullName evidence="1">Uncharacterized protein</fullName>
    </submittedName>
</protein>
<evidence type="ECO:0000313" key="2">
    <source>
        <dbReference type="Proteomes" id="UP001149400"/>
    </source>
</evidence>
<name>A0ABT5R5X5_9GAMM</name>
<evidence type="ECO:0000313" key="1">
    <source>
        <dbReference type="EMBL" id="MDD1795161.1"/>
    </source>
</evidence>
<gene>
    <name evidence="1" type="ORF">LRP50_18695</name>
</gene>